<keyword evidence="1" id="KW-0472">Membrane</keyword>
<name>A0A6N2BYR6_SOLCI</name>
<dbReference type="EMBL" id="RXGB01001652">
    <property type="protein sequence ID" value="TMW98029.1"/>
    <property type="molecule type" value="Genomic_DNA"/>
</dbReference>
<feature type="transmembrane region" description="Helical" evidence="1">
    <location>
        <begin position="35"/>
        <end position="66"/>
    </location>
</feature>
<comment type="caution">
    <text evidence="2">The sequence shown here is derived from an EMBL/GenBank/DDBJ whole genome shotgun (WGS) entry which is preliminary data.</text>
</comment>
<proteinExistence type="predicted"/>
<keyword evidence="1" id="KW-1133">Transmembrane helix</keyword>
<evidence type="ECO:0000256" key="1">
    <source>
        <dbReference type="SAM" id="Phobius"/>
    </source>
</evidence>
<protein>
    <submittedName>
        <fullName evidence="2">Uncharacterized protein</fullName>
    </submittedName>
</protein>
<sequence length="78" mass="9025">MQVYYSGKSCSSPTSTVSASNIKILSPKSMVLNSFYFQLLILTLLLKVILFTLLMIFDLYSFLLCLTDRSYIKFWHNI</sequence>
<gene>
    <name evidence="2" type="ORF">EJD97_004606</name>
</gene>
<evidence type="ECO:0000313" key="2">
    <source>
        <dbReference type="EMBL" id="TMW98029.1"/>
    </source>
</evidence>
<accession>A0A6N2BYR6</accession>
<reference evidence="2" key="1">
    <citation type="submission" date="2019-05" db="EMBL/GenBank/DDBJ databases">
        <title>The de novo reference genome and transcriptome assemblies of the wild tomato species Solanum chilense.</title>
        <authorList>
            <person name="Stam R."/>
            <person name="Nosenko T."/>
            <person name="Hoerger A.C."/>
            <person name="Stephan W."/>
            <person name="Seidel M.A."/>
            <person name="Kuhn J.M.M."/>
            <person name="Haberer G."/>
            <person name="Tellier A."/>
        </authorList>
    </citation>
    <scope>NUCLEOTIDE SEQUENCE</scope>
    <source>
        <tissue evidence="2">Mature leaves</tissue>
    </source>
</reference>
<dbReference type="AlphaFoldDB" id="A0A6N2BYR6"/>
<keyword evidence="1" id="KW-0812">Transmembrane</keyword>
<organism evidence="2">
    <name type="scientific">Solanum chilense</name>
    <name type="common">Tomato</name>
    <name type="synonym">Lycopersicon chilense</name>
    <dbReference type="NCBI Taxonomy" id="4083"/>
    <lineage>
        <taxon>Eukaryota</taxon>
        <taxon>Viridiplantae</taxon>
        <taxon>Streptophyta</taxon>
        <taxon>Embryophyta</taxon>
        <taxon>Tracheophyta</taxon>
        <taxon>Spermatophyta</taxon>
        <taxon>Magnoliopsida</taxon>
        <taxon>eudicotyledons</taxon>
        <taxon>Gunneridae</taxon>
        <taxon>Pentapetalae</taxon>
        <taxon>asterids</taxon>
        <taxon>lamiids</taxon>
        <taxon>Solanales</taxon>
        <taxon>Solanaceae</taxon>
        <taxon>Solanoideae</taxon>
        <taxon>Solaneae</taxon>
        <taxon>Solanum</taxon>
        <taxon>Solanum subgen. Lycopersicon</taxon>
    </lineage>
</organism>